<feature type="coiled-coil region" evidence="3">
    <location>
        <begin position="182"/>
        <end position="209"/>
    </location>
</feature>
<dbReference type="Proteomes" id="UP001169242">
    <property type="component" value="Unassembled WGS sequence"/>
</dbReference>
<name>A0AA42IZE5_9FIRM</name>
<dbReference type="InterPro" id="IPR050902">
    <property type="entry name" value="ABC_Transporter_SBP"/>
</dbReference>
<keyword evidence="8" id="KW-1185">Reference proteome</keyword>
<dbReference type="InterPro" id="IPR002491">
    <property type="entry name" value="ABC_transptr_periplasmic_BD"/>
</dbReference>
<proteinExistence type="inferred from homology"/>
<comment type="caution">
    <text evidence="7">The sequence shown here is derived from an EMBL/GenBank/DDBJ whole genome shotgun (WGS) entry which is preliminary data.</text>
</comment>
<evidence type="ECO:0000256" key="1">
    <source>
        <dbReference type="ARBA" id="ARBA00008814"/>
    </source>
</evidence>
<feature type="chain" id="PRO_5041226551" evidence="5">
    <location>
        <begin position="22"/>
        <end position="327"/>
    </location>
</feature>
<dbReference type="RefSeq" id="WP_271011064.1">
    <property type="nucleotide sequence ID" value="NZ_JAQIFT010000013.1"/>
</dbReference>
<dbReference type="NCBIfam" id="NF038402">
    <property type="entry name" value="TroA_like"/>
    <property type="match status" value="1"/>
</dbReference>
<evidence type="ECO:0000256" key="5">
    <source>
        <dbReference type="SAM" id="SignalP"/>
    </source>
</evidence>
<evidence type="ECO:0000313" key="8">
    <source>
        <dbReference type="Proteomes" id="UP001169242"/>
    </source>
</evidence>
<dbReference type="EMBL" id="JAQIFT010000013">
    <property type="protein sequence ID" value="MDA3730427.1"/>
    <property type="molecule type" value="Genomic_DNA"/>
</dbReference>
<evidence type="ECO:0000313" key="7">
    <source>
        <dbReference type="EMBL" id="MDA3730427.1"/>
    </source>
</evidence>
<dbReference type="SUPFAM" id="SSF53807">
    <property type="entry name" value="Helical backbone' metal receptor"/>
    <property type="match status" value="1"/>
</dbReference>
<dbReference type="Gene3D" id="3.40.50.1980">
    <property type="entry name" value="Nitrogenase molybdenum iron protein domain"/>
    <property type="match status" value="2"/>
</dbReference>
<feature type="compositionally biased region" description="Polar residues" evidence="4">
    <location>
        <begin position="26"/>
        <end position="39"/>
    </location>
</feature>
<dbReference type="PANTHER" id="PTHR30535:SF34">
    <property type="entry name" value="MOLYBDATE-BINDING PROTEIN MOLA"/>
    <property type="match status" value="1"/>
</dbReference>
<evidence type="ECO:0000256" key="3">
    <source>
        <dbReference type="SAM" id="Coils"/>
    </source>
</evidence>
<evidence type="ECO:0000259" key="6">
    <source>
        <dbReference type="PROSITE" id="PS50983"/>
    </source>
</evidence>
<organism evidence="7 8">
    <name type="scientific">Holtiella tumoricola</name>
    <dbReference type="NCBI Taxonomy" id="3018743"/>
    <lineage>
        <taxon>Bacteria</taxon>
        <taxon>Bacillati</taxon>
        <taxon>Bacillota</taxon>
        <taxon>Clostridia</taxon>
        <taxon>Lachnospirales</taxon>
        <taxon>Cellulosilyticaceae</taxon>
        <taxon>Holtiella</taxon>
    </lineage>
</organism>
<dbReference type="AlphaFoldDB" id="A0AA42IZE5"/>
<evidence type="ECO:0000256" key="4">
    <source>
        <dbReference type="SAM" id="MobiDB-lite"/>
    </source>
</evidence>
<reference evidence="7" key="1">
    <citation type="journal article" date="2023" name="Int. J. Syst. Evol. Microbiol.">
        <title>&lt;i&gt;Holtiella tumoricola&lt;/i&gt; gen. nov. sp. nov., isolated from a human clinical sample.</title>
        <authorList>
            <person name="Allen-Vercoe E."/>
            <person name="Daigneault M.C."/>
            <person name="Vancuren S.J."/>
            <person name="Cochrane K."/>
            <person name="O'Neal L.L."/>
            <person name="Sankaranarayanan K."/>
            <person name="Lawson P.A."/>
        </authorList>
    </citation>
    <scope>NUCLEOTIDE SEQUENCE</scope>
    <source>
        <strain evidence="7">CC70A</strain>
    </source>
</reference>
<feature type="region of interest" description="Disordered" evidence="4">
    <location>
        <begin position="26"/>
        <end position="52"/>
    </location>
</feature>
<accession>A0AA42IZE5</accession>
<protein>
    <submittedName>
        <fullName evidence="7">ABC transporter substrate-binding protein</fullName>
    </submittedName>
</protein>
<dbReference type="PROSITE" id="PS51257">
    <property type="entry name" value="PROKAR_LIPOPROTEIN"/>
    <property type="match status" value="1"/>
</dbReference>
<comment type="similarity">
    <text evidence="1">Belongs to the bacterial solute-binding protein 8 family.</text>
</comment>
<feature type="compositionally biased region" description="Acidic residues" evidence="4">
    <location>
        <begin position="40"/>
        <end position="50"/>
    </location>
</feature>
<feature type="domain" description="Fe/B12 periplasmic-binding" evidence="6">
    <location>
        <begin position="76"/>
        <end position="326"/>
    </location>
</feature>
<dbReference type="PROSITE" id="PS50983">
    <property type="entry name" value="FE_B12_PBP"/>
    <property type="match status" value="1"/>
</dbReference>
<keyword evidence="3" id="KW-0175">Coiled coil</keyword>
<keyword evidence="2 5" id="KW-0732">Signal</keyword>
<dbReference type="InterPro" id="IPR054828">
    <property type="entry name" value="Vit_B12_bind_prot"/>
</dbReference>
<dbReference type="PANTHER" id="PTHR30535">
    <property type="entry name" value="VITAMIN B12-BINDING PROTEIN"/>
    <property type="match status" value="1"/>
</dbReference>
<dbReference type="CDD" id="cd01143">
    <property type="entry name" value="YvrC"/>
    <property type="match status" value="1"/>
</dbReference>
<dbReference type="Pfam" id="PF01497">
    <property type="entry name" value="Peripla_BP_2"/>
    <property type="match status" value="1"/>
</dbReference>
<feature type="signal peptide" evidence="5">
    <location>
        <begin position="1"/>
        <end position="21"/>
    </location>
</feature>
<sequence>MKKRKFLQAFLIASCISLSLVGCTSNEQPTPVQNETAQDSAEDTSVEESTPEVATYPVSIVDSTGTTITLNEEPQKIVSLAPSTTEILGALDVTDKVVGRTKYCNYPEAITEAQDVGGTSNPNVETIVALQPDLVVASTHVSDEVISKLREVNIPVAFLNEQENFEGTYSAIENIGLLVGRTKEAEQVVAGMKAQIEETMNKVNALNKEVKPRVYYAVWYGDSDSTAGGDTFIGEMITLAGGDNVAKDVEGWSISKEKIVEGDPDMIIVPAGNGLKEAFETTEFYKDLRAVQEGHIYEINQDMISRQGPRLAEAFSKLAQIINPELQ</sequence>
<dbReference type="GO" id="GO:0071281">
    <property type="term" value="P:cellular response to iron ion"/>
    <property type="evidence" value="ECO:0007669"/>
    <property type="project" value="TreeGrafter"/>
</dbReference>
<gene>
    <name evidence="7" type="ORF">PBV87_02765</name>
</gene>
<evidence type="ECO:0000256" key="2">
    <source>
        <dbReference type="ARBA" id="ARBA00022729"/>
    </source>
</evidence>